<dbReference type="Gene3D" id="2.170.120.40">
    <property type="entry name" value="YbbR-like domain"/>
    <property type="match status" value="2"/>
</dbReference>
<dbReference type="PANTHER" id="PTHR37804:SF1">
    <property type="entry name" value="CDAA REGULATORY PROTEIN CDAR"/>
    <property type="match status" value="1"/>
</dbReference>
<dbReference type="Gene3D" id="2.170.120.30">
    <property type="match status" value="2"/>
</dbReference>
<gene>
    <name evidence="2" type="ORF">ACFSY7_12250</name>
</gene>
<comment type="caution">
    <text evidence="2">The sequence shown here is derived from an EMBL/GenBank/DDBJ whole genome shotgun (WGS) entry which is preliminary data.</text>
</comment>
<protein>
    <submittedName>
        <fullName evidence="2">YbbR-like domain-containing protein</fullName>
    </submittedName>
</protein>
<reference evidence="3" key="1">
    <citation type="journal article" date="2019" name="Int. J. Syst. Evol. Microbiol.">
        <title>The Global Catalogue of Microorganisms (GCM) 10K type strain sequencing project: providing services to taxonomists for standard genome sequencing and annotation.</title>
        <authorList>
            <consortium name="The Broad Institute Genomics Platform"/>
            <consortium name="The Broad Institute Genome Sequencing Center for Infectious Disease"/>
            <person name="Wu L."/>
            <person name="Ma J."/>
        </authorList>
    </citation>
    <scope>NUCLEOTIDE SEQUENCE [LARGE SCALE GENOMIC DNA]</scope>
    <source>
        <strain evidence="3">KCTC 33522</strain>
    </source>
</reference>
<accession>A0ABW5Y1W1</accession>
<proteinExistence type="predicted"/>
<dbReference type="InterPro" id="IPR053154">
    <property type="entry name" value="c-di-AMP_regulator"/>
</dbReference>
<feature type="compositionally biased region" description="Acidic residues" evidence="1">
    <location>
        <begin position="316"/>
        <end position="332"/>
    </location>
</feature>
<dbReference type="Pfam" id="PF07949">
    <property type="entry name" value="YbbR"/>
    <property type="match status" value="4"/>
</dbReference>
<dbReference type="Proteomes" id="UP001597568">
    <property type="component" value="Unassembled WGS sequence"/>
</dbReference>
<evidence type="ECO:0000256" key="1">
    <source>
        <dbReference type="SAM" id="MobiDB-lite"/>
    </source>
</evidence>
<organism evidence="2 3">
    <name type="scientific">Kurthia populi</name>
    <dbReference type="NCBI Taxonomy" id="1562132"/>
    <lineage>
        <taxon>Bacteria</taxon>
        <taxon>Bacillati</taxon>
        <taxon>Bacillota</taxon>
        <taxon>Bacilli</taxon>
        <taxon>Bacillales</taxon>
        <taxon>Caryophanaceae</taxon>
        <taxon>Kurthia</taxon>
    </lineage>
</organism>
<dbReference type="EMBL" id="JBHUOR010000108">
    <property type="protein sequence ID" value="MFD2869257.1"/>
    <property type="molecule type" value="Genomic_DNA"/>
</dbReference>
<name>A0ABW5Y1W1_9BACL</name>
<sequence length="430" mass="46659">MDKFIDNPWLLRITALILAILLFFTVKPESDDKTQNTLSGTKEETLEMPLTVRYDNSNFVVAGEPETVSVKLKGPIGILLPVKNSKNFETYIDLKNKTIGTHKVKVRVSGLSDKLDYTVEPSSVTVQIQERVSKQVKVEPQITQQQLATGHYVVASAAAPQTVTVTGAAEDVNDIAYVKAIVPGSDIEKSFERDIRVKAFDASWNPLEVSFSPRTVHVTVDVGEYNKTVPLVVKQKGEPAEGVNIVSMKPEQATITLYGPKQQVETIENLTLNVDVSDVTASTTKAVDVVLPAGVTYASTAKVNVSVNTEAGAATGEDESSNNDDEQTEETDTVQTTQKTLKNVPINVLNFDPDAYTIDFVRPNPGTVTLTIEGEKDAIEKLSAADFNVSVEVEDVAEGTKTMSIHVEAPEGIKAKASETTAKVKFTKKS</sequence>
<evidence type="ECO:0000313" key="2">
    <source>
        <dbReference type="EMBL" id="MFD2869257.1"/>
    </source>
</evidence>
<evidence type="ECO:0000313" key="3">
    <source>
        <dbReference type="Proteomes" id="UP001597568"/>
    </source>
</evidence>
<dbReference type="InterPro" id="IPR012505">
    <property type="entry name" value="YbbR"/>
</dbReference>
<keyword evidence="3" id="KW-1185">Reference proteome</keyword>
<dbReference type="RefSeq" id="WP_139995632.1">
    <property type="nucleotide sequence ID" value="NZ_JBHUOR010000108.1"/>
</dbReference>
<dbReference type="PANTHER" id="PTHR37804">
    <property type="entry name" value="CDAA REGULATORY PROTEIN CDAR"/>
    <property type="match status" value="1"/>
</dbReference>
<feature type="region of interest" description="Disordered" evidence="1">
    <location>
        <begin position="311"/>
        <end position="336"/>
    </location>
</feature>